<sequence length="306" mass="32677">MTTLSSSLLAPAGADFDDEVDFERRFGGIARLYGERALERFRKAHVCVIGVGGVGSWIVEALARSAIGKLTLIDLDNVAESNINRQIQALSTTIGMPKIEALKQRIALINPYCEVELIEDFIDPDNIPQMVAPGKYDYVFDAIDSVKAKAALIAHCRDHAIPLTVIGGAGGQTDPTKIEVRDLARTEQEPLLKKVRKILRAQYGFAKGEKNKYHIDAVFSMEPLRYPEAGDACAIDANSITGLNCAGFGSSMVVTATFGMVAAGHMLRKMAEAANAVAVPAAVPVQVVAPAPAANDAVQAEEALLS</sequence>
<protein>
    <submittedName>
        <fullName evidence="2">tRNA cyclic N6-threonylcarbamoyladenosine(37) synthase TcdA</fullName>
    </submittedName>
</protein>
<dbReference type="InterPro" id="IPR000594">
    <property type="entry name" value="ThiF_NAD_FAD-bd"/>
</dbReference>
<dbReference type="SUPFAM" id="SSF69572">
    <property type="entry name" value="Activating enzymes of the ubiquitin-like proteins"/>
    <property type="match status" value="1"/>
</dbReference>
<gene>
    <name evidence="2" type="primary">tcdA</name>
    <name evidence="2" type="ORF">NX782_05795</name>
</gene>
<keyword evidence="3" id="KW-1185">Reference proteome</keyword>
<dbReference type="Pfam" id="PF00899">
    <property type="entry name" value="ThiF"/>
    <property type="match status" value="1"/>
</dbReference>
<dbReference type="CDD" id="cd00755">
    <property type="entry name" value="YgdL_like"/>
    <property type="match status" value="1"/>
</dbReference>
<evidence type="ECO:0000259" key="1">
    <source>
        <dbReference type="Pfam" id="PF00899"/>
    </source>
</evidence>
<dbReference type="EMBL" id="JANUGX010000004">
    <property type="protein sequence ID" value="MCS0588711.1"/>
    <property type="molecule type" value="Genomic_DNA"/>
</dbReference>
<name>A0ABT2A3E2_9BURK</name>
<organism evidence="2 3">
    <name type="scientific">Massilia norwichensis</name>
    <dbReference type="NCBI Taxonomy" id="1442366"/>
    <lineage>
        <taxon>Bacteria</taxon>
        <taxon>Pseudomonadati</taxon>
        <taxon>Pseudomonadota</taxon>
        <taxon>Betaproteobacteria</taxon>
        <taxon>Burkholderiales</taxon>
        <taxon>Oxalobacteraceae</taxon>
        <taxon>Telluria group</taxon>
        <taxon>Massilia</taxon>
    </lineage>
</organism>
<evidence type="ECO:0000313" key="2">
    <source>
        <dbReference type="EMBL" id="MCS0588711.1"/>
    </source>
</evidence>
<dbReference type="PANTHER" id="PTHR43267">
    <property type="entry name" value="TRNA THREONYLCARBAMOYLADENOSINE DEHYDRATASE"/>
    <property type="match status" value="1"/>
</dbReference>
<feature type="domain" description="THIF-type NAD/FAD binding fold" evidence="1">
    <location>
        <begin position="31"/>
        <end position="257"/>
    </location>
</feature>
<proteinExistence type="predicted"/>
<dbReference type="InterPro" id="IPR035985">
    <property type="entry name" value="Ubiquitin-activating_enz"/>
</dbReference>
<dbReference type="InterPro" id="IPR045886">
    <property type="entry name" value="ThiF/MoeB/HesA"/>
</dbReference>
<dbReference type="RefSeq" id="WP_258844462.1">
    <property type="nucleotide sequence ID" value="NZ_JANUGX010000004.1"/>
</dbReference>
<dbReference type="PANTHER" id="PTHR43267:SF1">
    <property type="entry name" value="TRNA THREONYLCARBAMOYLADENOSINE DEHYDRATASE"/>
    <property type="match status" value="1"/>
</dbReference>
<evidence type="ECO:0000313" key="3">
    <source>
        <dbReference type="Proteomes" id="UP001205560"/>
    </source>
</evidence>
<dbReference type="Gene3D" id="3.40.50.720">
    <property type="entry name" value="NAD(P)-binding Rossmann-like Domain"/>
    <property type="match status" value="1"/>
</dbReference>
<accession>A0ABT2A3E2</accession>
<comment type="caution">
    <text evidence="2">The sequence shown here is derived from an EMBL/GenBank/DDBJ whole genome shotgun (WGS) entry which is preliminary data.</text>
</comment>
<reference evidence="2 3" key="1">
    <citation type="submission" date="2022-08" db="EMBL/GenBank/DDBJ databases">
        <title>Reclassification of Massilia species as members of the genera Telluria, Duganella, Pseudoduganella, Mokoshia gen. nov. and Zemynaea gen. nov. using orthogonal and non-orthogonal genome-based approaches.</title>
        <authorList>
            <person name="Bowman J.P."/>
        </authorList>
    </citation>
    <scope>NUCLEOTIDE SEQUENCE [LARGE SCALE GENOMIC DNA]</scope>
    <source>
        <strain evidence="2 3">LMG 28164</strain>
    </source>
</reference>
<dbReference type="NCBIfam" id="NF011696">
    <property type="entry name" value="PRK15116.1"/>
    <property type="match status" value="1"/>
</dbReference>
<dbReference type="Proteomes" id="UP001205560">
    <property type="component" value="Unassembled WGS sequence"/>
</dbReference>